<comment type="caution">
    <text evidence="1">The sequence shown here is derived from an EMBL/GenBank/DDBJ whole genome shotgun (WGS) entry which is preliminary data.</text>
</comment>
<sequence length="106" mass="12302">MKKFFKLIFLLLLAFTLLGSFYKYYYAQTNSTVSVVGIIISVTNDHLTLQEKHKIKKIEITPNTKIYFNKSLISKNRLKPKQKLVVIGHKEFDGDIDALIIHLMDN</sequence>
<evidence type="ECO:0000313" key="1">
    <source>
        <dbReference type="EMBL" id="GAV21886.1"/>
    </source>
</evidence>
<dbReference type="STRING" id="870242.cpu_03960"/>
<protein>
    <recommendedName>
        <fullName evidence="3">DUF5666 domain-containing protein</fullName>
    </recommendedName>
</protein>
<keyword evidence="2" id="KW-1185">Reference proteome</keyword>
<organism evidence="1 2">
    <name type="scientific">Carboxydothermus pertinax</name>
    <dbReference type="NCBI Taxonomy" id="870242"/>
    <lineage>
        <taxon>Bacteria</taxon>
        <taxon>Bacillati</taxon>
        <taxon>Bacillota</taxon>
        <taxon>Clostridia</taxon>
        <taxon>Thermoanaerobacterales</taxon>
        <taxon>Thermoanaerobacteraceae</taxon>
        <taxon>Carboxydothermus</taxon>
    </lineage>
</organism>
<name>A0A1L8CSI4_9THEO</name>
<proteinExistence type="predicted"/>
<reference evidence="2" key="1">
    <citation type="submission" date="2016-12" db="EMBL/GenBank/DDBJ databases">
        <title>Draft Genome Sequences od Carboxydothermus pertinax and islandicus, Hydrogenogenic Carboxydotrophic Bacteria.</title>
        <authorList>
            <person name="Fukuyama Y."/>
            <person name="Ohmae K."/>
            <person name="Yoneda Y."/>
            <person name="Yoshida T."/>
            <person name="Sako Y."/>
        </authorList>
    </citation>
    <scope>NUCLEOTIDE SEQUENCE [LARGE SCALE GENOMIC DNA]</scope>
    <source>
        <strain evidence="2">Ug1</strain>
    </source>
</reference>
<evidence type="ECO:0008006" key="3">
    <source>
        <dbReference type="Google" id="ProtNLM"/>
    </source>
</evidence>
<accession>A0A1L8CSI4</accession>
<evidence type="ECO:0000313" key="2">
    <source>
        <dbReference type="Proteomes" id="UP000187485"/>
    </source>
</evidence>
<dbReference type="EMBL" id="BDJK01000006">
    <property type="protein sequence ID" value="GAV21886.1"/>
    <property type="molecule type" value="Genomic_DNA"/>
</dbReference>
<dbReference type="Proteomes" id="UP000187485">
    <property type="component" value="Unassembled WGS sequence"/>
</dbReference>
<dbReference type="AlphaFoldDB" id="A0A1L8CSI4"/>
<dbReference type="RefSeq" id="WP_075858325.1">
    <property type="nucleotide sequence ID" value="NZ_BDJK01000006.1"/>
</dbReference>
<dbReference type="OrthoDB" id="9934768at2"/>
<gene>
    <name evidence="1" type="ORF">cpu_03960</name>
</gene>